<dbReference type="AlphaFoldDB" id="A0A1H7PID4"/>
<name>A0A1H7PID4_OLID1</name>
<dbReference type="Pfam" id="PF12771">
    <property type="entry name" value="SusD-like_2"/>
    <property type="match status" value="1"/>
</dbReference>
<dbReference type="InterPro" id="IPR041662">
    <property type="entry name" value="SusD-like_2"/>
</dbReference>
<dbReference type="Proteomes" id="UP000199421">
    <property type="component" value="Unassembled WGS sequence"/>
</dbReference>
<dbReference type="EMBL" id="FOAF01000002">
    <property type="protein sequence ID" value="SEL35379.1"/>
    <property type="molecule type" value="Genomic_DNA"/>
</dbReference>
<proteinExistence type="predicted"/>
<protein>
    <submittedName>
        <fullName evidence="1">Starch-binding associating with outer membrane</fullName>
    </submittedName>
</protein>
<accession>A0A1H7PID4</accession>
<dbReference type="OrthoDB" id="9766256at2"/>
<gene>
    <name evidence="1" type="ORF">SAMN05661044_02248</name>
</gene>
<dbReference type="InterPro" id="IPR011990">
    <property type="entry name" value="TPR-like_helical_dom_sf"/>
</dbReference>
<reference evidence="2" key="1">
    <citation type="submission" date="2016-10" db="EMBL/GenBank/DDBJ databases">
        <authorList>
            <person name="Varghese N."/>
            <person name="Submissions S."/>
        </authorList>
    </citation>
    <scope>NUCLEOTIDE SEQUENCE [LARGE SCALE GENOMIC DNA]</scope>
    <source>
        <strain evidence="2">DSM 18733</strain>
    </source>
</reference>
<keyword evidence="2" id="KW-1185">Reference proteome</keyword>
<dbReference type="SUPFAM" id="SSF48452">
    <property type="entry name" value="TPR-like"/>
    <property type="match status" value="1"/>
</dbReference>
<sequence length="527" mass="59894">MKRYFLAMGLCAASLIYTTSCKKSSFDEVYRDPSKVTEVTVERQFTGMIYSYRQLIVPEYRNLFVTLRPTIFRYLHIAGWVNEQNHLLPGGAAIEDRWSRYYEGLAQYRELETVYNKSIDAEKEEKRIFFLAAKVLFYDQTQQTVDLHGDIPWSKAGMLSTNQSDYQSSYPTYDKAEDIYTVMLDDLKAISAELNAISLSQAIQDRFTTQDVINNGNVELWKKYCNSLRLRMLMRVSESSTFAARATQELAEIINNQATYPLIMTNEENAQIDIFNLDDNSIQTKGIRDAFEASGWNANLASKVMIDHMVANADPRLPFIFETGAEADGQFKGLDQSLASATQSDLARGGTISIFNRSTISRNQYFPGVLFSATETNLLLAEYYQKNGNGGSAKTSFENSVKESVDLYRDIRSRSNDNTVPAAVTPTEAQVNTYLSNLNWDGASNKIQLIATQKWLHFNVIQTVQAWSENRRLDYPQFSFVVQNSDLQKTVPVKFNLPPSEPVYNAANYEAVKAQDNVNTKLFWDVQ</sequence>
<dbReference type="RefSeq" id="WP_093324018.1">
    <property type="nucleotide sequence ID" value="NZ_FOAF01000002.1"/>
</dbReference>
<organism evidence="1 2">
    <name type="scientific">Olivibacter domesticus</name>
    <name type="common">Pseudosphingobacterium domesticum</name>
    <dbReference type="NCBI Taxonomy" id="407022"/>
    <lineage>
        <taxon>Bacteria</taxon>
        <taxon>Pseudomonadati</taxon>
        <taxon>Bacteroidota</taxon>
        <taxon>Sphingobacteriia</taxon>
        <taxon>Sphingobacteriales</taxon>
        <taxon>Sphingobacteriaceae</taxon>
        <taxon>Olivibacter</taxon>
    </lineage>
</organism>
<dbReference type="STRING" id="407022.SAMN05661044_02248"/>
<evidence type="ECO:0000313" key="2">
    <source>
        <dbReference type="Proteomes" id="UP000199421"/>
    </source>
</evidence>
<dbReference type="Gene3D" id="1.25.40.390">
    <property type="match status" value="1"/>
</dbReference>
<evidence type="ECO:0000313" key="1">
    <source>
        <dbReference type="EMBL" id="SEL35379.1"/>
    </source>
</evidence>